<keyword evidence="3" id="KW-1185">Reference proteome</keyword>
<name>A0ABZ1B7L9_9ACTN</name>
<evidence type="ECO:0000313" key="3">
    <source>
        <dbReference type="Proteomes" id="UP001324287"/>
    </source>
</evidence>
<feature type="compositionally biased region" description="Low complexity" evidence="1">
    <location>
        <begin position="112"/>
        <end position="132"/>
    </location>
</feature>
<feature type="compositionally biased region" description="Low complexity" evidence="1">
    <location>
        <begin position="74"/>
        <end position="86"/>
    </location>
</feature>
<dbReference type="Gene3D" id="3.90.180.10">
    <property type="entry name" value="Medium-chain alcohol dehydrogenases, catalytic domain"/>
    <property type="match status" value="1"/>
</dbReference>
<dbReference type="EMBL" id="CP141261">
    <property type="protein sequence ID" value="WRL66734.1"/>
    <property type="molecule type" value="Genomic_DNA"/>
</dbReference>
<dbReference type="Proteomes" id="UP001324287">
    <property type="component" value="Chromosome"/>
</dbReference>
<gene>
    <name evidence="2" type="ORF">U6N30_15910</name>
</gene>
<reference evidence="2 3" key="1">
    <citation type="submission" date="2023-12" db="EMBL/GenBank/DDBJ databases">
        <title>Blastococcus brunescens sp. nov., an actonobacterium isolated from sandstone collected in sahara desert.</title>
        <authorList>
            <person name="Gtari M."/>
            <person name="Ghodhbane F."/>
        </authorList>
    </citation>
    <scope>NUCLEOTIDE SEQUENCE [LARGE SCALE GENOMIC DNA]</scope>
    <source>
        <strain evidence="2 3">BMG 8361</strain>
    </source>
</reference>
<proteinExistence type="predicted"/>
<dbReference type="SUPFAM" id="SSF50129">
    <property type="entry name" value="GroES-like"/>
    <property type="match status" value="1"/>
</dbReference>
<evidence type="ECO:0000313" key="2">
    <source>
        <dbReference type="EMBL" id="WRL66734.1"/>
    </source>
</evidence>
<feature type="region of interest" description="Disordered" evidence="1">
    <location>
        <begin position="50"/>
        <end position="150"/>
    </location>
</feature>
<dbReference type="Gene3D" id="3.40.50.720">
    <property type="entry name" value="NAD(P)-binding Rossmann-like Domain"/>
    <property type="match status" value="1"/>
</dbReference>
<protein>
    <submittedName>
        <fullName evidence="2">Uncharacterized protein</fullName>
    </submittedName>
</protein>
<accession>A0ABZ1B7L9</accession>
<sequence>MAPGDGSLAERCAVADADLVPVDADVLDAHLAALGLSAVAAWMVLTGRARLGPGRPSSCSAPAGRSARRPSAPPGCSAPAGWSPSAGRRRRSSVPATWAPTRSCHWRGTPTRSAAGSPTPAGAGRTSSSTRCSGRRPPLRPGCSPRAGGW</sequence>
<organism evidence="2 3">
    <name type="scientific">Blastococcus brunescens</name>
    <dbReference type="NCBI Taxonomy" id="1564165"/>
    <lineage>
        <taxon>Bacteria</taxon>
        <taxon>Bacillati</taxon>
        <taxon>Actinomycetota</taxon>
        <taxon>Actinomycetes</taxon>
        <taxon>Geodermatophilales</taxon>
        <taxon>Geodermatophilaceae</taxon>
        <taxon>Blastococcus</taxon>
    </lineage>
</organism>
<feature type="compositionally biased region" description="Low complexity" evidence="1">
    <location>
        <begin position="55"/>
        <end position="65"/>
    </location>
</feature>
<evidence type="ECO:0000256" key="1">
    <source>
        <dbReference type="SAM" id="MobiDB-lite"/>
    </source>
</evidence>
<dbReference type="InterPro" id="IPR011032">
    <property type="entry name" value="GroES-like_sf"/>
</dbReference>